<name>A0AAE0PRZ6_9TELE</name>
<dbReference type="Proteomes" id="UP001274896">
    <property type="component" value="Unassembled WGS sequence"/>
</dbReference>
<evidence type="ECO:0000313" key="2">
    <source>
        <dbReference type="Proteomes" id="UP001274896"/>
    </source>
</evidence>
<organism evidence="1 2">
    <name type="scientific">Hemibagrus guttatus</name>
    <dbReference type="NCBI Taxonomy" id="175788"/>
    <lineage>
        <taxon>Eukaryota</taxon>
        <taxon>Metazoa</taxon>
        <taxon>Chordata</taxon>
        <taxon>Craniata</taxon>
        <taxon>Vertebrata</taxon>
        <taxon>Euteleostomi</taxon>
        <taxon>Actinopterygii</taxon>
        <taxon>Neopterygii</taxon>
        <taxon>Teleostei</taxon>
        <taxon>Ostariophysi</taxon>
        <taxon>Siluriformes</taxon>
        <taxon>Bagridae</taxon>
        <taxon>Hemibagrus</taxon>
    </lineage>
</organism>
<evidence type="ECO:0000313" key="1">
    <source>
        <dbReference type="EMBL" id="KAK3507126.1"/>
    </source>
</evidence>
<dbReference type="EMBL" id="JAUCMX010000029">
    <property type="protein sequence ID" value="KAK3507126.1"/>
    <property type="molecule type" value="Genomic_DNA"/>
</dbReference>
<keyword evidence="2" id="KW-1185">Reference proteome</keyword>
<accession>A0AAE0PRZ6</accession>
<protein>
    <submittedName>
        <fullName evidence="1">Uncharacterized protein</fullName>
    </submittedName>
</protein>
<proteinExistence type="predicted"/>
<gene>
    <name evidence="1" type="ORF">QTP70_007963</name>
</gene>
<dbReference type="AlphaFoldDB" id="A0AAE0PRZ6"/>
<sequence>MASVTTQWTEDDQTSSDSFLEEGSDRVWHIIDFRAPTISPFAIHHCAHVIFLRAQQATSKDPAEILMLAAKSKQVGQLAESVLKILASMPILYIADGENIFKKLPNFIIDRIYEELLSEIGTPFDLMEEFYAGDKMVETAFALAILKALDDEDLEMCIFNPRDTDSLCGESQNQMTDESIQNSTSIAMLLLLKLLANGPPYTVHLDKPPQELMNTLLNLWTEALREAEANNIERLYKKLFIDHHGQISVEKLFHMKFGEQDSGFYDDVTTEFTDVTSMTTETDSEVSKKPKKKSWLSRFNIFRIFRKCSL</sequence>
<reference evidence="1" key="1">
    <citation type="submission" date="2023-06" db="EMBL/GenBank/DDBJ databases">
        <title>Male Hemibagrus guttatus genome.</title>
        <authorList>
            <person name="Bian C."/>
        </authorList>
    </citation>
    <scope>NUCLEOTIDE SEQUENCE</scope>
    <source>
        <strain evidence="1">Male_cb2023</strain>
        <tissue evidence="1">Muscle</tissue>
    </source>
</reference>
<comment type="caution">
    <text evidence="1">The sequence shown here is derived from an EMBL/GenBank/DDBJ whole genome shotgun (WGS) entry which is preliminary data.</text>
</comment>